<keyword evidence="11" id="KW-1185">Reference proteome</keyword>
<feature type="transmembrane region" description="Helical" evidence="8">
    <location>
        <begin position="97"/>
        <end position="116"/>
    </location>
</feature>
<keyword evidence="2 8" id="KW-0813">Transport</keyword>
<keyword evidence="6 8" id="KW-1133">Transmembrane helix</keyword>
<keyword evidence="3" id="KW-1003">Cell membrane</keyword>
<keyword evidence="4 8" id="KW-0812">Transmembrane</keyword>
<comment type="similarity">
    <text evidence="8">Belongs to the binding-protein-dependent transport system permease family.</text>
</comment>
<dbReference type="GO" id="GO:0006865">
    <property type="term" value="P:amino acid transport"/>
    <property type="evidence" value="ECO:0007669"/>
    <property type="project" value="UniProtKB-KW"/>
</dbReference>
<dbReference type="PANTHER" id="PTHR30614">
    <property type="entry name" value="MEMBRANE COMPONENT OF AMINO ACID ABC TRANSPORTER"/>
    <property type="match status" value="1"/>
</dbReference>
<dbReference type="EMBL" id="CP020028">
    <property type="protein sequence ID" value="ASR47789.1"/>
    <property type="molecule type" value="Genomic_DNA"/>
</dbReference>
<dbReference type="InterPro" id="IPR043429">
    <property type="entry name" value="ArtM/GltK/GlnP/TcyL/YhdX-like"/>
</dbReference>
<dbReference type="STRING" id="172713.GCA_001705305_01647"/>
<feature type="transmembrane region" description="Helical" evidence="8">
    <location>
        <begin position="56"/>
        <end position="77"/>
    </location>
</feature>
<dbReference type="GO" id="GO:0043190">
    <property type="term" value="C:ATP-binding cassette (ABC) transporter complex"/>
    <property type="evidence" value="ECO:0007669"/>
    <property type="project" value="InterPro"/>
</dbReference>
<dbReference type="RefSeq" id="WP_094155341.1">
    <property type="nucleotide sequence ID" value="NZ_CP020028.1"/>
</dbReference>
<feature type="transmembrane region" description="Helical" evidence="8">
    <location>
        <begin position="20"/>
        <end position="44"/>
    </location>
</feature>
<dbReference type="NCBIfam" id="TIGR01726">
    <property type="entry name" value="HEQRo_perm_3TM"/>
    <property type="match status" value="1"/>
</dbReference>
<keyword evidence="7 8" id="KW-0472">Membrane</keyword>
<dbReference type="InterPro" id="IPR000515">
    <property type="entry name" value="MetI-like"/>
</dbReference>
<gene>
    <name evidence="10" type="ORF">B4V02_14425</name>
</gene>
<organism evidence="10 11">
    <name type="scientific">Paenibacillus kribbensis</name>
    <dbReference type="NCBI Taxonomy" id="172713"/>
    <lineage>
        <taxon>Bacteria</taxon>
        <taxon>Bacillati</taxon>
        <taxon>Bacillota</taxon>
        <taxon>Bacilli</taxon>
        <taxon>Bacillales</taxon>
        <taxon>Paenibacillaceae</taxon>
        <taxon>Paenibacillus</taxon>
    </lineage>
</organism>
<evidence type="ECO:0000256" key="7">
    <source>
        <dbReference type="ARBA" id="ARBA00023136"/>
    </source>
</evidence>
<evidence type="ECO:0000256" key="6">
    <source>
        <dbReference type="ARBA" id="ARBA00022989"/>
    </source>
</evidence>
<evidence type="ECO:0000256" key="5">
    <source>
        <dbReference type="ARBA" id="ARBA00022970"/>
    </source>
</evidence>
<evidence type="ECO:0000256" key="2">
    <source>
        <dbReference type="ARBA" id="ARBA00022448"/>
    </source>
</evidence>
<sequence length="259" mass="29104">MSREFNIDYVFSFIPKMLSYLHITLFIVASSLVLGLMIGLLVALPRMYNIPFLKRVSQVYVSFFRGTPILIQLFLVYYGLPELLKLVDINSSRWDVLWFAIATYALNSGAFISEIIRSGVEAVDRGQIEAAQSVGMTGYQTFTRIILPQALAVVVPVFSNLVIGNLKDTSLAFTIGAMEMTGKSQTLGSATQHFVETYIALSLIYLVISLILQKLFKVLENVLLRHEHRDTARKEPEQRKGFVVRHLRSPRLSKGGKGI</sequence>
<dbReference type="SUPFAM" id="SSF161098">
    <property type="entry name" value="MetI-like"/>
    <property type="match status" value="1"/>
</dbReference>
<evidence type="ECO:0000256" key="3">
    <source>
        <dbReference type="ARBA" id="ARBA00022475"/>
    </source>
</evidence>
<dbReference type="KEGG" id="pkb:B4V02_14425"/>
<proteinExistence type="inferred from homology"/>
<evidence type="ECO:0000313" key="11">
    <source>
        <dbReference type="Proteomes" id="UP000214666"/>
    </source>
</evidence>
<evidence type="ECO:0000256" key="1">
    <source>
        <dbReference type="ARBA" id="ARBA00004651"/>
    </source>
</evidence>
<comment type="subcellular location">
    <subcellularLocation>
        <location evidence="1 8">Cell membrane</location>
        <topology evidence="1 8">Multi-pass membrane protein</topology>
    </subcellularLocation>
</comment>
<reference evidence="10 11" key="1">
    <citation type="submission" date="2017-03" db="EMBL/GenBank/DDBJ databases">
        <title>Complete genome sequence of Paenibacillus Kribbensis producing bioflocculants.</title>
        <authorList>
            <person name="Lee H.-G."/>
            <person name="Oh H.-M."/>
        </authorList>
    </citation>
    <scope>NUCLEOTIDE SEQUENCE [LARGE SCALE GENOMIC DNA]</scope>
    <source>
        <strain evidence="10 11">AM49</strain>
    </source>
</reference>
<dbReference type="Gene3D" id="1.10.3720.10">
    <property type="entry name" value="MetI-like"/>
    <property type="match status" value="1"/>
</dbReference>
<dbReference type="CDD" id="cd06261">
    <property type="entry name" value="TM_PBP2"/>
    <property type="match status" value="1"/>
</dbReference>
<keyword evidence="5" id="KW-0029">Amino-acid transport</keyword>
<dbReference type="PANTHER" id="PTHR30614:SF45">
    <property type="entry name" value="L-CYSTINE TRANSPORT SYSTEM PERMEASE PROTEIN TCYL"/>
    <property type="match status" value="1"/>
</dbReference>
<feature type="transmembrane region" description="Helical" evidence="8">
    <location>
        <begin position="197"/>
        <end position="216"/>
    </location>
</feature>
<dbReference type="Pfam" id="PF00528">
    <property type="entry name" value="BPD_transp_1"/>
    <property type="match status" value="1"/>
</dbReference>
<dbReference type="FunFam" id="1.10.3720.10:FF:000006">
    <property type="entry name" value="Glutamate/aspartate ABC transporter, permease protein GltK"/>
    <property type="match status" value="1"/>
</dbReference>
<dbReference type="InterPro" id="IPR010065">
    <property type="entry name" value="AA_ABC_transptr_permease_3TM"/>
</dbReference>
<dbReference type="Proteomes" id="UP000214666">
    <property type="component" value="Chromosome"/>
</dbReference>
<evidence type="ECO:0000259" key="9">
    <source>
        <dbReference type="PROSITE" id="PS50928"/>
    </source>
</evidence>
<feature type="transmembrane region" description="Helical" evidence="8">
    <location>
        <begin position="145"/>
        <end position="163"/>
    </location>
</feature>
<accession>A0A222WMU4</accession>
<dbReference type="PROSITE" id="PS50928">
    <property type="entry name" value="ABC_TM1"/>
    <property type="match status" value="1"/>
</dbReference>
<name>A0A222WMU4_9BACL</name>
<evidence type="ECO:0000256" key="8">
    <source>
        <dbReference type="RuleBase" id="RU363032"/>
    </source>
</evidence>
<evidence type="ECO:0000256" key="4">
    <source>
        <dbReference type="ARBA" id="ARBA00022692"/>
    </source>
</evidence>
<dbReference type="InterPro" id="IPR035906">
    <property type="entry name" value="MetI-like_sf"/>
</dbReference>
<dbReference type="AlphaFoldDB" id="A0A222WMU4"/>
<feature type="domain" description="ABC transmembrane type-1" evidence="9">
    <location>
        <begin position="21"/>
        <end position="216"/>
    </location>
</feature>
<protein>
    <submittedName>
        <fullName evidence="10">Cysteine ABC transporter permease</fullName>
    </submittedName>
</protein>
<dbReference type="OrthoDB" id="9805999at2"/>
<evidence type="ECO:0000313" key="10">
    <source>
        <dbReference type="EMBL" id="ASR47789.1"/>
    </source>
</evidence>
<dbReference type="GO" id="GO:0022857">
    <property type="term" value="F:transmembrane transporter activity"/>
    <property type="evidence" value="ECO:0007669"/>
    <property type="project" value="InterPro"/>
</dbReference>